<protein>
    <recommendedName>
        <fullName evidence="2">DNA adenine methylase</fullName>
    </recommendedName>
</protein>
<organism evidence="1">
    <name type="scientific">Salmonella enterica</name>
    <name type="common">Salmonella choleraesuis</name>
    <dbReference type="NCBI Taxonomy" id="28901"/>
    <lineage>
        <taxon>Bacteria</taxon>
        <taxon>Pseudomonadati</taxon>
        <taxon>Pseudomonadota</taxon>
        <taxon>Gammaproteobacteria</taxon>
        <taxon>Enterobacterales</taxon>
        <taxon>Enterobacteriaceae</taxon>
        <taxon>Salmonella</taxon>
    </lineage>
</organism>
<comment type="caution">
    <text evidence="1">The sequence shown here is derived from an EMBL/GenBank/DDBJ whole genome shotgun (WGS) entry which is preliminary data.</text>
</comment>
<dbReference type="AlphaFoldDB" id="A0A3V7Z132"/>
<evidence type="ECO:0000313" key="1">
    <source>
        <dbReference type="EMBL" id="MMS79175.1"/>
    </source>
</evidence>
<name>A0A3V7Z132_SALER</name>
<dbReference type="Proteomes" id="UP000839526">
    <property type="component" value="Unassembled WGS sequence"/>
</dbReference>
<dbReference type="InterPro" id="IPR029063">
    <property type="entry name" value="SAM-dependent_MTases_sf"/>
</dbReference>
<dbReference type="EMBL" id="RWAH01000031">
    <property type="protein sequence ID" value="MMS79175.1"/>
    <property type="molecule type" value="Genomic_DNA"/>
</dbReference>
<sequence length="84" mass="9535">MNVDKNRTYRFEMTCNEHAELLRVLNTLQGMVVICGYNSDLYNDMLTGWKQVSKTTAANGFSGSVQRTECLWINPAAQQKEKTA</sequence>
<proteinExistence type="predicted"/>
<dbReference type="Gene3D" id="3.40.50.150">
    <property type="entry name" value="Vaccinia Virus protein VP39"/>
    <property type="match status" value="1"/>
</dbReference>
<gene>
    <name evidence="1" type="ORF">D9O31_22315</name>
</gene>
<reference evidence="1" key="1">
    <citation type="submission" date="2018-10" db="EMBL/GenBank/DDBJ databases">
        <authorList>
            <consortium name="PulseNet: The National Subtyping Network for Foodborne Disease Surveillance"/>
            <person name="Tarr C.L."/>
            <person name="Trees E."/>
            <person name="Katz L.S."/>
            <person name="Carleton-Romer H.A."/>
            <person name="Stroika S."/>
            <person name="Kucerova Z."/>
            <person name="Roache K.F."/>
            <person name="Sabol A.L."/>
            <person name="Besser J."/>
            <person name="Gerner-Smidt P."/>
        </authorList>
    </citation>
    <scope>NUCLEOTIDE SEQUENCE [LARGE SCALE GENOMIC DNA]</scope>
    <source>
        <strain evidence="1">PNUSAS052121</strain>
    </source>
</reference>
<accession>A0A3V7Z132</accession>
<evidence type="ECO:0008006" key="2">
    <source>
        <dbReference type="Google" id="ProtNLM"/>
    </source>
</evidence>
<dbReference type="RefSeq" id="WP_079791855.1">
    <property type="nucleotide sequence ID" value="NZ_MXLQ01000027.1"/>
</dbReference>